<protein>
    <recommendedName>
        <fullName evidence="3">Heterokaryon incompatibility domain-containing protein</fullName>
    </recommendedName>
</protein>
<reference evidence="1" key="2">
    <citation type="submission" date="2023-02" db="EMBL/GenBank/DDBJ databases">
        <authorList>
            <consortium name="DOE Joint Genome Institute"/>
            <person name="Mondo S.J."/>
            <person name="Chang Y."/>
            <person name="Wang Y."/>
            <person name="Ahrendt S."/>
            <person name="Andreopoulos W."/>
            <person name="Barry K."/>
            <person name="Beard J."/>
            <person name="Benny G.L."/>
            <person name="Blankenship S."/>
            <person name="Bonito G."/>
            <person name="Cuomo C."/>
            <person name="Desiro A."/>
            <person name="Gervers K.A."/>
            <person name="Hundley H."/>
            <person name="Kuo A."/>
            <person name="LaButti K."/>
            <person name="Lang B.F."/>
            <person name="Lipzen A."/>
            <person name="O'Donnell K."/>
            <person name="Pangilinan J."/>
            <person name="Reynolds N."/>
            <person name="Sandor L."/>
            <person name="Smith M.W."/>
            <person name="Tsang A."/>
            <person name="Grigoriev I.V."/>
            <person name="Stajich J.E."/>
            <person name="Spatafora J.W."/>
        </authorList>
    </citation>
    <scope>NUCLEOTIDE SEQUENCE</scope>
    <source>
        <strain evidence="1">RSA 2281</strain>
    </source>
</reference>
<name>A0AAD5JZE9_9FUNG</name>
<proteinExistence type="predicted"/>
<reference evidence="1" key="1">
    <citation type="journal article" date="2022" name="IScience">
        <title>Evolution of zygomycete secretomes and the origins of terrestrial fungal ecologies.</title>
        <authorList>
            <person name="Chang Y."/>
            <person name="Wang Y."/>
            <person name="Mondo S."/>
            <person name="Ahrendt S."/>
            <person name="Andreopoulos W."/>
            <person name="Barry K."/>
            <person name="Beard J."/>
            <person name="Benny G.L."/>
            <person name="Blankenship S."/>
            <person name="Bonito G."/>
            <person name="Cuomo C."/>
            <person name="Desiro A."/>
            <person name="Gervers K.A."/>
            <person name="Hundley H."/>
            <person name="Kuo A."/>
            <person name="LaButti K."/>
            <person name="Lang B.F."/>
            <person name="Lipzen A."/>
            <person name="O'Donnell K."/>
            <person name="Pangilinan J."/>
            <person name="Reynolds N."/>
            <person name="Sandor L."/>
            <person name="Smith M.E."/>
            <person name="Tsang A."/>
            <person name="Grigoriev I.V."/>
            <person name="Stajich J.E."/>
            <person name="Spatafora J.W."/>
        </authorList>
    </citation>
    <scope>NUCLEOTIDE SEQUENCE</scope>
    <source>
        <strain evidence="1">RSA 2281</strain>
    </source>
</reference>
<sequence length="168" mass="20054">MYISYECTQWYTNKEQELFQYDRPPKKIPTVLPKPEFMPTRLLRISDLKLVEGSQVHEGYCALSYSRDQSGDRLLDEVTGKPKRRIDEGKHRIIRKRRRVKEFYGTNDDDELDNEKDLEIKHVKFEGLIQQICLQFNIKYVWYDQMCINQATLTAPSRLSLNSVFEKR</sequence>
<dbReference type="AlphaFoldDB" id="A0AAD5JZE9"/>
<dbReference type="Proteomes" id="UP001209540">
    <property type="component" value="Unassembled WGS sequence"/>
</dbReference>
<keyword evidence="2" id="KW-1185">Reference proteome</keyword>
<evidence type="ECO:0008006" key="3">
    <source>
        <dbReference type="Google" id="ProtNLM"/>
    </source>
</evidence>
<evidence type="ECO:0000313" key="2">
    <source>
        <dbReference type="Proteomes" id="UP001209540"/>
    </source>
</evidence>
<organism evidence="1 2">
    <name type="scientific">Phascolomyces articulosus</name>
    <dbReference type="NCBI Taxonomy" id="60185"/>
    <lineage>
        <taxon>Eukaryota</taxon>
        <taxon>Fungi</taxon>
        <taxon>Fungi incertae sedis</taxon>
        <taxon>Mucoromycota</taxon>
        <taxon>Mucoromycotina</taxon>
        <taxon>Mucoromycetes</taxon>
        <taxon>Mucorales</taxon>
        <taxon>Lichtheimiaceae</taxon>
        <taxon>Phascolomyces</taxon>
    </lineage>
</organism>
<comment type="caution">
    <text evidence="1">The sequence shown here is derived from an EMBL/GenBank/DDBJ whole genome shotgun (WGS) entry which is preliminary data.</text>
</comment>
<dbReference type="EMBL" id="JAIXMP010000045">
    <property type="protein sequence ID" value="KAI9246748.1"/>
    <property type="molecule type" value="Genomic_DNA"/>
</dbReference>
<gene>
    <name evidence="1" type="ORF">BDA99DRAFT_543223</name>
</gene>
<accession>A0AAD5JZE9</accession>
<evidence type="ECO:0000313" key="1">
    <source>
        <dbReference type="EMBL" id="KAI9246748.1"/>
    </source>
</evidence>